<organism evidence="4 5">
    <name type="scientific">Ameyamaea chiangmaiensis</name>
    <dbReference type="NCBI Taxonomy" id="442969"/>
    <lineage>
        <taxon>Bacteria</taxon>
        <taxon>Pseudomonadati</taxon>
        <taxon>Pseudomonadota</taxon>
        <taxon>Alphaproteobacteria</taxon>
        <taxon>Acetobacterales</taxon>
        <taxon>Acetobacteraceae</taxon>
        <taxon>Ameyamaea</taxon>
    </lineage>
</organism>
<keyword evidence="1" id="KW-0547">Nucleotide-binding</keyword>
<dbReference type="GO" id="GO:0005524">
    <property type="term" value="F:ATP binding"/>
    <property type="evidence" value="ECO:0007669"/>
    <property type="project" value="UniProtKB-UniRule"/>
</dbReference>
<evidence type="ECO:0000313" key="4">
    <source>
        <dbReference type="EMBL" id="NVN40472.1"/>
    </source>
</evidence>
<evidence type="ECO:0000313" key="5">
    <source>
        <dbReference type="Proteomes" id="UP000585665"/>
    </source>
</evidence>
<dbReference type="Gene3D" id="3.30.1490.20">
    <property type="entry name" value="ATP-grasp fold, A domain"/>
    <property type="match status" value="1"/>
</dbReference>
<keyword evidence="1" id="KW-0067">ATP-binding</keyword>
<evidence type="ECO:0000256" key="1">
    <source>
        <dbReference type="PROSITE-ProRule" id="PRU00409"/>
    </source>
</evidence>
<dbReference type="GO" id="GO:0046872">
    <property type="term" value="F:metal ion binding"/>
    <property type="evidence" value="ECO:0007669"/>
    <property type="project" value="InterPro"/>
</dbReference>
<reference evidence="4 5" key="1">
    <citation type="submission" date="2020-06" db="EMBL/GenBank/DDBJ databases">
        <title>Description of novel acetic acid bacteria.</title>
        <authorList>
            <person name="Sombolestani A."/>
        </authorList>
    </citation>
    <scope>NUCLEOTIDE SEQUENCE [LARGE SCALE GENOMIC DNA]</scope>
    <source>
        <strain evidence="4 5">LMG 27010</strain>
    </source>
</reference>
<comment type="caution">
    <text evidence="4">The sequence shown here is derived from an EMBL/GenBank/DDBJ whole genome shotgun (WGS) entry which is preliminary data.</text>
</comment>
<keyword evidence="4" id="KW-0436">Ligase</keyword>
<dbReference type="Proteomes" id="UP000585665">
    <property type="component" value="Unassembled WGS sequence"/>
</dbReference>
<name>A0A850PEZ0_9PROT</name>
<dbReference type="GO" id="GO:0016874">
    <property type="term" value="F:ligase activity"/>
    <property type="evidence" value="ECO:0007669"/>
    <property type="project" value="UniProtKB-KW"/>
</dbReference>
<dbReference type="SUPFAM" id="SSF56059">
    <property type="entry name" value="Glutathione synthetase ATP-binding domain-like"/>
    <property type="match status" value="1"/>
</dbReference>
<evidence type="ECO:0000259" key="3">
    <source>
        <dbReference type="PROSITE" id="PS50975"/>
    </source>
</evidence>
<accession>A0A850PEZ0</accession>
<proteinExistence type="predicted"/>
<feature type="domain" description="ATP-grasp" evidence="3">
    <location>
        <begin position="78"/>
        <end position="321"/>
    </location>
</feature>
<feature type="transmembrane region" description="Helical" evidence="2">
    <location>
        <begin position="20"/>
        <end position="42"/>
    </location>
</feature>
<keyword evidence="5" id="KW-1185">Reference proteome</keyword>
<dbReference type="InterPro" id="IPR013815">
    <property type="entry name" value="ATP_grasp_subdomain_1"/>
</dbReference>
<sequence length="364" mass="40462">MTQATTLREPSTLARKAPPALSMFEFWPGWLFYTPIVLYWIAMGLRYRDFSIPTAANPRVTTGGLCGESKVSILDQAGEVARRWIAPYASFVTGRDDASAARAAMASADLAFPLVVKPDIGCNGTGVKLVRDETALLAALPTYPRGVRLMLQALVDEPEEAGLFYIRDPQTGRGRITSITYKKVPVLTGDGRSTIRELIEADPRTRLVPHLYLPRLRERADDVPSTGEPVPLVFAGNHCKGSIFLNGTADATPDLEAQLDEVMRDIPDFHFGRVDVKFSSVAALRRGIGFTIIEVNGIGSEATHIWDRETTLREAYMAQFRHYHAAFVIGAKNRKAGWRTSGAFTMLRYWRLQRRLLASYPMND</sequence>
<dbReference type="AlphaFoldDB" id="A0A850PEZ0"/>
<keyword evidence="2" id="KW-0812">Transmembrane</keyword>
<dbReference type="EMBL" id="JABXXR010000045">
    <property type="protein sequence ID" value="NVN40472.1"/>
    <property type="molecule type" value="Genomic_DNA"/>
</dbReference>
<dbReference type="RefSeq" id="WP_176613434.1">
    <property type="nucleotide sequence ID" value="NZ_JABXXR010000045.1"/>
</dbReference>
<keyword evidence="2" id="KW-0472">Membrane</keyword>
<dbReference type="PROSITE" id="PS50975">
    <property type="entry name" value="ATP_GRASP"/>
    <property type="match status" value="1"/>
</dbReference>
<evidence type="ECO:0000256" key="2">
    <source>
        <dbReference type="SAM" id="Phobius"/>
    </source>
</evidence>
<gene>
    <name evidence="4" type="ORF">HUK82_07835</name>
</gene>
<protein>
    <submittedName>
        <fullName evidence="4">D-alanine--D-alanine ligase</fullName>
    </submittedName>
</protein>
<keyword evidence="2" id="KW-1133">Transmembrane helix</keyword>
<dbReference type="InterPro" id="IPR011761">
    <property type="entry name" value="ATP-grasp"/>
</dbReference>